<feature type="transmembrane region" description="Helical" evidence="1">
    <location>
        <begin position="323"/>
        <end position="343"/>
    </location>
</feature>
<proteinExistence type="predicted"/>
<gene>
    <name evidence="2" type="ORF">N865_17545</name>
</gene>
<feature type="transmembrane region" description="Helical" evidence="1">
    <location>
        <begin position="217"/>
        <end position="235"/>
    </location>
</feature>
<dbReference type="eggNOG" id="ENOG5032W3U">
    <property type="taxonomic scope" value="Bacteria"/>
</dbReference>
<dbReference type="RefSeq" id="WP_034808877.1">
    <property type="nucleotide sequence ID" value="NZ_AWSA01000051.1"/>
</dbReference>
<feature type="transmembrane region" description="Helical" evidence="1">
    <location>
        <begin position="180"/>
        <end position="197"/>
    </location>
</feature>
<feature type="transmembrane region" description="Helical" evidence="1">
    <location>
        <begin position="255"/>
        <end position="282"/>
    </location>
</feature>
<dbReference type="EMBL" id="AWSA01000051">
    <property type="protein sequence ID" value="EWT00218.1"/>
    <property type="molecule type" value="Genomic_DNA"/>
</dbReference>
<keyword evidence="1" id="KW-0812">Transmembrane</keyword>
<keyword evidence="3" id="KW-1185">Reference proteome</keyword>
<dbReference type="Proteomes" id="UP000019489">
    <property type="component" value="Unassembled WGS sequence"/>
</dbReference>
<reference evidence="2 3" key="1">
    <citation type="submission" date="2013-08" db="EMBL/GenBank/DDBJ databases">
        <title>Intrasporangium oryzae NRRL B-24470.</title>
        <authorList>
            <person name="Liu H."/>
            <person name="Wang G."/>
        </authorList>
    </citation>
    <scope>NUCLEOTIDE SEQUENCE [LARGE SCALE GENOMIC DNA]</scope>
    <source>
        <strain evidence="2 3">NRRL B-24470</strain>
    </source>
</reference>
<sequence>MVVLTAVITYLAAHAVFVQLNDLLRGDIKLHNEVVTGQADRSAAGYTIYYLLLSWVAGGSTSPEAVRVASETLLASAMAAKAVVTLLITRVATRTLWPSLAVTAFLMVYVPVDLTLSPEMYFGRLMGSIWHNSTTVVLIPVSMLLFFVAVTFLVADAPGRAYWIAAPALIVLDGLLKPNYLLALLPALALLTGMVMLRRRRTTRTWLSTAPPVGRFLAMALPAAVLLVTQYVLAYQDGGVAYTNGIRPFATWSLLASYVPGGIPVVLLETFLLPALVTVLLWRQARRSAYVLGAWLVAGIATAQFAIFAEFTASGALLTHGNWSWGGDVAVYVLYTAVAILWVRHSALLPLWARALVYVVAATYLASGVIYLVHLVTPDGPGYH</sequence>
<keyword evidence="1" id="KW-1133">Transmembrane helix</keyword>
<accession>W9G5Z5</accession>
<feature type="transmembrane region" description="Helical" evidence="1">
    <location>
        <begin position="289"/>
        <end position="311"/>
    </location>
</feature>
<evidence type="ECO:0000313" key="3">
    <source>
        <dbReference type="Proteomes" id="UP000019489"/>
    </source>
</evidence>
<feature type="transmembrane region" description="Helical" evidence="1">
    <location>
        <begin position="95"/>
        <end position="116"/>
    </location>
</feature>
<evidence type="ECO:0000256" key="1">
    <source>
        <dbReference type="SAM" id="Phobius"/>
    </source>
</evidence>
<dbReference type="OrthoDB" id="871140at2"/>
<dbReference type="AlphaFoldDB" id="W9G5Z5"/>
<evidence type="ECO:0000313" key="2">
    <source>
        <dbReference type="EMBL" id="EWT00218.1"/>
    </source>
</evidence>
<feature type="transmembrane region" description="Helical" evidence="1">
    <location>
        <begin position="355"/>
        <end position="376"/>
    </location>
</feature>
<feature type="transmembrane region" description="Helical" evidence="1">
    <location>
        <begin position="136"/>
        <end position="155"/>
    </location>
</feature>
<name>W9G5Z5_9MICO</name>
<protein>
    <submittedName>
        <fullName evidence="2">Uncharacterized protein</fullName>
    </submittedName>
</protein>
<organism evidence="2 3">
    <name type="scientific">Intrasporangium oryzae NRRL B-24470</name>
    <dbReference type="NCBI Taxonomy" id="1386089"/>
    <lineage>
        <taxon>Bacteria</taxon>
        <taxon>Bacillati</taxon>
        <taxon>Actinomycetota</taxon>
        <taxon>Actinomycetes</taxon>
        <taxon>Micrococcales</taxon>
        <taxon>Intrasporangiaceae</taxon>
        <taxon>Intrasporangium</taxon>
    </lineage>
</organism>
<keyword evidence="1" id="KW-0472">Membrane</keyword>
<comment type="caution">
    <text evidence="2">The sequence shown here is derived from an EMBL/GenBank/DDBJ whole genome shotgun (WGS) entry which is preliminary data.</text>
</comment>